<dbReference type="EMBL" id="JACOQK010000001">
    <property type="protein sequence ID" value="MBC5788066.1"/>
    <property type="molecule type" value="Genomic_DNA"/>
</dbReference>
<dbReference type="Proteomes" id="UP000649151">
    <property type="component" value="Unassembled WGS sequence"/>
</dbReference>
<protein>
    <recommendedName>
        <fullName evidence="5">PepSY domain-containing protein</fullName>
    </recommendedName>
</protein>
<feature type="region of interest" description="Disordered" evidence="1">
    <location>
        <begin position="33"/>
        <end position="75"/>
    </location>
</feature>
<evidence type="ECO:0000313" key="3">
    <source>
        <dbReference type="EMBL" id="MBC5788066.1"/>
    </source>
</evidence>
<evidence type="ECO:0000256" key="2">
    <source>
        <dbReference type="SAM" id="SignalP"/>
    </source>
</evidence>
<accession>A0ABR7ISE5</accession>
<feature type="chain" id="PRO_5046461833" description="PepSY domain-containing protein" evidence="2">
    <location>
        <begin position="24"/>
        <end position="432"/>
    </location>
</feature>
<keyword evidence="2" id="KW-0732">Signal</keyword>
<evidence type="ECO:0000256" key="1">
    <source>
        <dbReference type="SAM" id="MobiDB-lite"/>
    </source>
</evidence>
<keyword evidence="4" id="KW-1185">Reference proteome</keyword>
<feature type="compositionally biased region" description="Polar residues" evidence="1">
    <location>
        <begin position="66"/>
        <end position="75"/>
    </location>
</feature>
<evidence type="ECO:0000313" key="4">
    <source>
        <dbReference type="Proteomes" id="UP000649151"/>
    </source>
</evidence>
<sequence length="432" mass="48952">MLKKAISILLVAGLFILCCSGYSGCSKKEDGSDSSILENGANNSPYASQSVDNENIGNGEEKNTETDSTTKNTIRQNPGSLKDIIGVTDLSNLPDYLEGSLEKYITIQADIEVYPEQNYSLYKAFLLEPKDICQQWISAFIPGKELATQNLSEPQNGDYNYQYNYQTIDNEYLILDTHKQQYRDLSSKVTSIYDDNSQPYHYIAFADDMGELTLRKRFPKQELENFPKESAIQQVNEKIQALGISNLSQPRVYAMDVDSVNNWVNSIKNDPVLSQTGVPASWDRSQECYYIVYDCCVDGVKITHNQIQPPIVTNSYGTKLAVFINQNGIISFEATDVYQANATQQNISIISLENALKQFLENYKNTFAEESKTVTYISLQYVPKETTLSKNEFELHPTWIIAWHNTSDMDTSNDIEQYEYVDAITGKLMTFH</sequence>
<name>A0ABR7ISE5_9CLOT</name>
<proteinExistence type="predicted"/>
<evidence type="ECO:0008006" key="5">
    <source>
        <dbReference type="Google" id="ProtNLM"/>
    </source>
</evidence>
<feature type="signal peptide" evidence="2">
    <location>
        <begin position="1"/>
        <end position="23"/>
    </location>
</feature>
<reference evidence="3 4" key="1">
    <citation type="submission" date="2020-08" db="EMBL/GenBank/DDBJ databases">
        <title>Genome public.</title>
        <authorList>
            <person name="Liu C."/>
            <person name="Sun Q."/>
        </authorList>
    </citation>
    <scope>NUCLEOTIDE SEQUENCE [LARGE SCALE GENOMIC DNA]</scope>
    <source>
        <strain evidence="3 4">NSJ-27</strain>
    </source>
</reference>
<gene>
    <name evidence="3" type="ORF">H8Z77_08555</name>
</gene>
<organism evidence="3 4">
    <name type="scientific">Clostridium facile</name>
    <dbReference type="NCBI Taxonomy" id="2763035"/>
    <lineage>
        <taxon>Bacteria</taxon>
        <taxon>Bacillati</taxon>
        <taxon>Bacillota</taxon>
        <taxon>Clostridia</taxon>
        <taxon>Eubacteriales</taxon>
        <taxon>Clostridiaceae</taxon>
        <taxon>Clostridium</taxon>
    </lineage>
</organism>
<dbReference type="RefSeq" id="WP_186996748.1">
    <property type="nucleotide sequence ID" value="NZ_JACOQK010000001.1"/>
</dbReference>
<comment type="caution">
    <text evidence="3">The sequence shown here is derived from an EMBL/GenBank/DDBJ whole genome shotgun (WGS) entry which is preliminary data.</text>
</comment>
<feature type="compositionally biased region" description="Polar residues" evidence="1">
    <location>
        <begin position="33"/>
        <end position="56"/>
    </location>
</feature>